<feature type="compositionally biased region" description="Basic and acidic residues" evidence="1">
    <location>
        <begin position="201"/>
        <end position="218"/>
    </location>
</feature>
<protein>
    <submittedName>
        <fullName evidence="2">Uncharacterized protein</fullName>
    </submittedName>
</protein>
<evidence type="ECO:0000256" key="1">
    <source>
        <dbReference type="SAM" id="MobiDB-lite"/>
    </source>
</evidence>
<reference evidence="2 3" key="1">
    <citation type="submission" date="2024-02" db="EMBL/GenBank/DDBJ databases">
        <title>De novo assembly and annotation of 12 fungi associated with fruit tree decline syndrome in Ontario, Canada.</title>
        <authorList>
            <person name="Sulman M."/>
            <person name="Ellouze W."/>
            <person name="Ilyukhin E."/>
        </authorList>
    </citation>
    <scope>NUCLEOTIDE SEQUENCE [LARGE SCALE GENOMIC DNA]</scope>
    <source>
        <strain evidence="2 3">M11/M66-122</strain>
    </source>
</reference>
<feature type="region of interest" description="Disordered" evidence="1">
    <location>
        <begin position="158"/>
        <end position="269"/>
    </location>
</feature>
<feature type="compositionally biased region" description="Basic and acidic residues" evidence="1">
    <location>
        <begin position="166"/>
        <end position="183"/>
    </location>
</feature>
<keyword evidence="3" id="KW-1185">Reference proteome</keyword>
<comment type="caution">
    <text evidence="2">The sequence shown here is derived from an EMBL/GenBank/DDBJ whole genome shotgun (WGS) entry which is preliminary data.</text>
</comment>
<accession>A0AAN9UK05</accession>
<gene>
    <name evidence="2" type="ORF">SLS62_008511</name>
</gene>
<evidence type="ECO:0000313" key="3">
    <source>
        <dbReference type="Proteomes" id="UP001320420"/>
    </source>
</evidence>
<name>A0AAN9UK05_9PEZI</name>
<dbReference type="EMBL" id="JAKJXP020000080">
    <property type="protein sequence ID" value="KAK7748471.1"/>
    <property type="molecule type" value="Genomic_DNA"/>
</dbReference>
<dbReference type="Proteomes" id="UP001320420">
    <property type="component" value="Unassembled WGS sequence"/>
</dbReference>
<sequence>MTETLRAPLTKANLKLLQGPRSESEDSESIVPMTLQQAKGSLYAYMVTLLKFPPEGPEFLKNDELYIAGLYDIRYRENGGPKQEPKPNLEDADYWIGKCMYFRERYFELRNANREPSPSLREWDASTLNPYQADQERIDEYIRGWERRKAYIEEWVESQHQGNRGADAECSRKAGMKRQRDHEDEAVEETEATKRRRRSRTRDLEPRKSSKLGKENKHAPPQPLRRSSRIAAQRSAICTDFTSSPGARRSARVKVYGVHTKPKANVKGS</sequence>
<feature type="compositionally biased region" description="Basic residues" evidence="1">
    <location>
        <begin position="260"/>
        <end position="269"/>
    </location>
</feature>
<evidence type="ECO:0000313" key="2">
    <source>
        <dbReference type="EMBL" id="KAK7748471.1"/>
    </source>
</evidence>
<proteinExistence type="predicted"/>
<dbReference type="AlphaFoldDB" id="A0AAN9UK05"/>
<organism evidence="2 3">
    <name type="scientific">Diatrype stigma</name>
    <dbReference type="NCBI Taxonomy" id="117547"/>
    <lineage>
        <taxon>Eukaryota</taxon>
        <taxon>Fungi</taxon>
        <taxon>Dikarya</taxon>
        <taxon>Ascomycota</taxon>
        <taxon>Pezizomycotina</taxon>
        <taxon>Sordariomycetes</taxon>
        <taxon>Xylariomycetidae</taxon>
        <taxon>Xylariales</taxon>
        <taxon>Diatrypaceae</taxon>
        <taxon>Diatrype</taxon>
    </lineage>
</organism>